<accession>A0A7W9EKF9</accession>
<keyword evidence="2" id="KW-1185">Reference proteome</keyword>
<dbReference type="Proteomes" id="UP000555546">
    <property type="component" value="Unassembled WGS sequence"/>
</dbReference>
<dbReference type="EMBL" id="JACIJG010000003">
    <property type="protein sequence ID" value="MBB5701232.1"/>
    <property type="molecule type" value="Genomic_DNA"/>
</dbReference>
<reference evidence="1 2" key="1">
    <citation type="submission" date="2020-08" db="EMBL/GenBank/DDBJ databases">
        <title>Genomic Encyclopedia of Type Strains, Phase IV (KMG-IV): sequencing the most valuable type-strain genomes for metagenomic binning, comparative biology and taxonomic classification.</title>
        <authorList>
            <person name="Goeker M."/>
        </authorList>
    </citation>
    <scope>NUCLEOTIDE SEQUENCE [LARGE SCALE GENOMIC DNA]</scope>
    <source>
        <strain evidence="1 2">DSM 26944</strain>
    </source>
</reference>
<protein>
    <submittedName>
        <fullName evidence="1">Uncharacterized protein</fullName>
    </submittedName>
</protein>
<name>A0A7W9EKF9_9HYPH</name>
<evidence type="ECO:0000313" key="2">
    <source>
        <dbReference type="Proteomes" id="UP000555546"/>
    </source>
</evidence>
<dbReference type="RefSeq" id="WP_183649068.1">
    <property type="nucleotide sequence ID" value="NZ_JACIJG010000003.1"/>
</dbReference>
<dbReference type="AlphaFoldDB" id="A0A7W9EKF9"/>
<comment type="caution">
    <text evidence="1">The sequence shown here is derived from an EMBL/GenBank/DDBJ whole genome shotgun (WGS) entry which is preliminary data.</text>
</comment>
<organism evidence="1 2">
    <name type="scientific">Brucella daejeonensis</name>
    <dbReference type="NCBI Taxonomy" id="659015"/>
    <lineage>
        <taxon>Bacteria</taxon>
        <taxon>Pseudomonadati</taxon>
        <taxon>Pseudomonadota</taxon>
        <taxon>Alphaproteobacteria</taxon>
        <taxon>Hyphomicrobiales</taxon>
        <taxon>Brucellaceae</taxon>
        <taxon>Brucella/Ochrobactrum group</taxon>
        <taxon>Brucella</taxon>
    </lineage>
</organism>
<proteinExistence type="predicted"/>
<evidence type="ECO:0000313" key="1">
    <source>
        <dbReference type="EMBL" id="MBB5701232.1"/>
    </source>
</evidence>
<gene>
    <name evidence="1" type="ORF">FHS76_001081</name>
</gene>
<sequence length="54" mass="6178">MNTYDRMAISFRIAPPALGEWRALTAVLTLRPLILKLRFATGAFFRGKDIDLLR</sequence>